<proteinExistence type="predicted"/>
<keyword evidence="3" id="KW-1185">Reference proteome</keyword>
<name>A0ABU1PHV9_9BURK</name>
<dbReference type="Gene3D" id="2.60.200.60">
    <property type="match status" value="1"/>
</dbReference>
<gene>
    <name evidence="2" type="ORF">J2W50_003576</name>
</gene>
<dbReference type="RefSeq" id="WP_102663114.1">
    <property type="nucleotide sequence ID" value="NZ_JAVDSJ010000004.1"/>
</dbReference>
<protein>
    <submittedName>
        <fullName evidence="2">Zn-binding protein involved in type VI secretion</fullName>
    </submittedName>
</protein>
<comment type="caution">
    <text evidence="2">The sequence shown here is derived from an EMBL/GenBank/DDBJ whole genome shotgun (WGS) entry which is preliminary data.</text>
</comment>
<reference evidence="2 3" key="1">
    <citation type="submission" date="2023-07" db="EMBL/GenBank/DDBJ databases">
        <title>Sorghum-associated microbial communities from plants grown in Nebraska, USA.</title>
        <authorList>
            <person name="Schachtman D."/>
        </authorList>
    </citation>
    <scope>NUCLEOTIDE SEQUENCE [LARGE SCALE GENOMIC DNA]</scope>
    <source>
        <strain evidence="2 3">596</strain>
    </source>
</reference>
<dbReference type="InterPro" id="IPR008727">
    <property type="entry name" value="PAAR_motif"/>
</dbReference>
<sequence>MAKRPIIRHGDLTMHGGTVISADHTFAIYGKSVARVGDLVSCPRCKGIFPIVTGAPYMWSSQNIARQDDITSCGAKLIASQSTTTIDDDSEASESVAAAPAPICQPEASSPDEDQSYTIRFQALAPETGKPIPECIYILTRENGAQHGGMTDSEGYTEIIETSRPEQIGVHFMFKSPTGDNIDRKDLAI</sequence>
<dbReference type="Proteomes" id="UP001260715">
    <property type="component" value="Unassembled WGS sequence"/>
</dbReference>
<accession>A0ABU1PHV9</accession>
<dbReference type="EMBL" id="JAVDSJ010000004">
    <property type="protein sequence ID" value="MDR6585360.1"/>
    <property type="molecule type" value="Genomic_DNA"/>
</dbReference>
<organism evidence="2 3">
    <name type="scientific">Herbaspirillum frisingense</name>
    <dbReference type="NCBI Taxonomy" id="92645"/>
    <lineage>
        <taxon>Bacteria</taxon>
        <taxon>Pseudomonadati</taxon>
        <taxon>Pseudomonadota</taxon>
        <taxon>Betaproteobacteria</taxon>
        <taxon>Burkholderiales</taxon>
        <taxon>Oxalobacteraceae</taxon>
        <taxon>Herbaspirillum</taxon>
    </lineage>
</organism>
<feature type="region of interest" description="Disordered" evidence="1">
    <location>
        <begin position="82"/>
        <end position="113"/>
    </location>
</feature>
<evidence type="ECO:0000313" key="3">
    <source>
        <dbReference type="Proteomes" id="UP001260715"/>
    </source>
</evidence>
<dbReference type="CDD" id="cd14744">
    <property type="entry name" value="PAAR_CT_2"/>
    <property type="match status" value="1"/>
</dbReference>
<evidence type="ECO:0000256" key="1">
    <source>
        <dbReference type="SAM" id="MobiDB-lite"/>
    </source>
</evidence>
<dbReference type="Pfam" id="PF05488">
    <property type="entry name" value="PAAR_motif"/>
    <property type="match status" value="1"/>
</dbReference>
<feature type="compositionally biased region" description="Low complexity" evidence="1">
    <location>
        <begin position="93"/>
        <end position="102"/>
    </location>
</feature>
<evidence type="ECO:0000313" key="2">
    <source>
        <dbReference type="EMBL" id="MDR6585360.1"/>
    </source>
</evidence>